<evidence type="ECO:0000313" key="2">
    <source>
        <dbReference type="Proteomes" id="UP001374584"/>
    </source>
</evidence>
<evidence type="ECO:0000313" key="1">
    <source>
        <dbReference type="EMBL" id="KAK7357261.1"/>
    </source>
</evidence>
<accession>A0AAN9R3B4</accession>
<dbReference type="AlphaFoldDB" id="A0AAN9R3B4"/>
<keyword evidence="2" id="KW-1185">Reference proteome</keyword>
<name>A0AAN9R3B4_PHACN</name>
<dbReference type="EMBL" id="JAYMYR010000006">
    <property type="protein sequence ID" value="KAK7357261.1"/>
    <property type="molecule type" value="Genomic_DNA"/>
</dbReference>
<protein>
    <submittedName>
        <fullName evidence="1">Uncharacterized protein</fullName>
    </submittedName>
</protein>
<dbReference type="Proteomes" id="UP001374584">
    <property type="component" value="Unassembled WGS sequence"/>
</dbReference>
<sequence length="143" mass="15119">MSDVTLRDATIQNGDVEVLKVENASTRGVFAIAIVLCDVSLSTTSLRKKKASTLDVTEAYVATIAKVIKKDVMGKGFDLVKLLKMGATFKDSNLVTIKRAKGLSAAPPPVKHAKVLPGSLPSTIDSSRVNDGFISAIDITSSQ</sequence>
<organism evidence="1 2">
    <name type="scientific">Phaseolus coccineus</name>
    <name type="common">Scarlet runner bean</name>
    <name type="synonym">Phaseolus multiflorus</name>
    <dbReference type="NCBI Taxonomy" id="3886"/>
    <lineage>
        <taxon>Eukaryota</taxon>
        <taxon>Viridiplantae</taxon>
        <taxon>Streptophyta</taxon>
        <taxon>Embryophyta</taxon>
        <taxon>Tracheophyta</taxon>
        <taxon>Spermatophyta</taxon>
        <taxon>Magnoliopsida</taxon>
        <taxon>eudicotyledons</taxon>
        <taxon>Gunneridae</taxon>
        <taxon>Pentapetalae</taxon>
        <taxon>rosids</taxon>
        <taxon>fabids</taxon>
        <taxon>Fabales</taxon>
        <taxon>Fabaceae</taxon>
        <taxon>Papilionoideae</taxon>
        <taxon>50 kb inversion clade</taxon>
        <taxon>NPAAA clade</taxon>
        <taxon>indigoferoid/millettioid clade</taxon>
        <taxon>Phaseoleae</taxon>
        <taxon>Phaseolus</taxon>
    </lineage>
</organism>
<comment type="caution">
    <text evidence="1">The sequence shown here is derived from an EMBL/GenBank/DDBJ whole genome shotgun (WGS) entry which is preliminary data.</text>
</comment>
<reference evidence="1 2" key="1">
    <citation type="submission" date="2024-01" db="EMBL/GenBank/DDBJ databases">
        <title>The genomes of 5 underutilized Papilionoideae crops provide insights into root nodulation and disease resistanc.</title>
        <authorList>
            <person name="Jiang F."/>
        </authorList>
    </citation>
    <scope>NUCLEOTIDE SEQUENCE [LARGE SCALE GENOMIC DNA]</scope>
    <source>
        <strain evidence="1">JINMINGXINNONG_FW02</strain>
        <tissue evidence="1">Leaves</tissue>
    </source>
</reference>
<gene>
    <name evidence="1" type="ORF">VNO80_16545</name>
</gene>
<proteinExistence type="predicted"/>